<organism evidence="2 3">
    <name type="scientific">Caenorhabditis briggsae</name>
    <dbReference type="NCBI Taxonomy" id="6238"/>
    <lineage>
        <taxon>Eukaryota</taxon>
        <taxon>Metazoa</taxon>
        <taxon>Ecdysozoa</taxon>
        <taxon>Nematoda</taxon>
        <taxon>Chromadorea</taxon>
        <taxon>Rhabditida</taxon>
        <taxon>Rhabditina</taxon>
        <taxon>Rhabditomorpha</taxon>
        <taxon>Rhabditoidea</taxon>
        <taxon>Rhabditidae</taxon>
        <taxon>Peloderinae</taxon>
        <taxon>Caenorhabditis</taxon>
    </lineage>
</organism>
<evidence type="ECO:0000313" key="3">
    <source>
        <dbReference type="Proteomes" id="UP000829354"/>
    </source>
</evidence>
<dbReference type="EMBL" id="CP092625">
    <property type="protein sequence ID" value="UMM44354.1"/>
    <property type="molecule type" value="Genomic_DNA"/>
</dbReference>
<evidence type="ECO:0000313" key="2">
    <source>
        <dbReference type="EMBL" id="UMM44354.1"/>
    </source>
</evidence>
<protein>
    <submittedName>
        <fullName evidence="2">Uncharacterized protein</fullName>
    </submittedName>
</protein>
<feature type="chain" id="PRO_5042152647" evidence="1">
    <location>
        <begin position="20"/>
        <end position="119"/>
    </location>
</feature>
<keyword evidence="1" id="KW-0732">Signal</keyword>
<dbReference type="Proteomes" id="UP000829354">
    <property type="component" value="Chromosome X"/>
</dbReference>
<dbReference type="AlphaFoldDB" id="A0AAE9FJ56"/>
<keyword evidence="3" id="KW-1185">Reference proteome</keyword>
<name>A0AAE9FJ56_CAEBR</name>
<evidence type="ECO:0000256" key="1">
    <source>
        <dbReference type="SAM" id="SignalP"/>
    </source>
</evidence>
<reference evidence="2 3" key="1">
    <citation type="submission" date="2022-04" db="EMBL/GenBank/DDBJ databases">
        <title>Chromosome-level reference genomes for two strains of Caenorhabditis briggsae: an improved platform for comparative genomics.</title>
        <authorList>
            <person name="Stevens L."/>
            <person name="Andersen E."/>
        </authorList>
    </citation>
    <scope>NUCLEOTIDE SEQUENCE [LARGE SCALE GENOMIC DNA]</scope>
    <source>
        <strain evidence="2">VX34</strain>
        <tissue evidence="2">Whole-organism</tissue>
    </source>
</reference>
<proteinExistence type="predicted"/>
<gene>
    <name evidence="2" type="ORF">L5515_019513</name>
</gene>
<accession>A0AAE9FJ56</accession>
<feature type="signal peptide" evidence="1">
    <location>
        <begin position="1"/>
        <end position="19"/>
    </location>
</feature>
<sequence>MKLFILLVTLLVFPTTTVQRPVRELIRNCVFNYLDPACHPKIFNGKQNAKEQGEQSLVQKPSRYFANNCSETDIPADFSGDCDNGDTLPADFKPVDKHGSRIPVESKKKHQISTFTVVI</sequence>